<evidence type="ECO:0000256" key="1">
    <source>
        <dbReference type="SAM" id="MobiDB-lite"/>
    </source>
</evidence>
<keyword evidence="4" id="KW-1185">Reference proteome</keyword>
<dbReference type="Pfam" id="PF00782">
    <property type="entry name" value="DSPc"/>
    <property type="match status" value="1"/>
</dbReference>
<dbReference type="PANTHER" id="PTHR46653:SF1">
    <property type="entry name" value="SPECIFICITY PROTEIN PHOSPHATASE, PUTATIVE-RELATED"/>
    <property type="match status" value="1"/>
</dbReference>
<feature type="region of interest" description="Disordered" evidence="1">
    <location>
        <begin position="265"/>
        <end position="336"/>
    </location>
</feature>
<feature type="region of interest" description="Disordered" evidence="1">
    <location>
        <begin position="349"/>
        <end position="387"/>
    </location>
</feature>
<dbReference type="Proteomes" id="UP001642464">
    <property type="component" value="Unassembled WGS sequence"/>
</dbReference>
<organism evidence="3 4">
    <name type="scientific">Durusdinium trenchii</name>
    <dbReference type="NCBI Taxonomy" id="1381693"/>
    <lineage>
        <taxon>Eukaryota</taxon>
        <taxon>Sar</taxon>
        <taxon>Alveolata</taxon>
        <taxon>Dinophyceae</taxon>
        <taxon>Suessiales</taxon>
        <taxon>Symbiodiniaceae</taxon>
        <taxon>Durusdinium</taxon>
    </lineage>
</organism>
<gene>
    <name evidence="3" type="ORF">SCF082_LOCUS30915</name>
</gene>
<dbReference type="CDD" id="cd14498">
    <property type="entry name" value="DSP"/>
    <property type="match status" value="1"/>
</dbReference>
<feature type="non-terminal residue" evidence="3">
    <location>
        <position position="528"/>
    </location>
</feature>
<feature type="compositionally biased region" description="Basic and acidic residues" evidence="1">
    <location>
        <begin position="426"/>
        <end position="440"/>
    </location>
</feature>
<feature type="domain" description="Tyrosine specific protein phosphatases" evidence="2">
    <location>
        <begin position="127"/>
        <end position="196"/>
    </location>
</feature>
<dbReference type="InterPro" id="IPR000387">
    <property type="entry name" value="Tyr_Pase_dom"/>
</dbReference>
<feature type="region of interest" description="Disordered" evidence="1">
    <location>
        <begin position="426"/>
        <end position="476"/>
    </location>
</feature>
<protein>
    <submittedName>
        <fullName evidence="3">Tyrosine phosphatase 123R</fullName>
    </submittedName>
</protein>
<feature type="compositionally biased region" description="Low complexity" evidence="1">
    <location>
        <begin position="459"/>
        <end position="476"/>
    </location>
</feature>
<dbReference type="Gene3D" id="3.90.190.10">
    <property type="entry name" value="Protein tyrosine phosphatase superfamily"/>
    <property type="match status" value="2"/>
</dbReference>
<evidence type="ECO:0000313" key="4">
    <source>
        <dbReference type="Proteomes" id="UP001642464"/>
    </source>
</evidence>
<dbReference type="SMART" id="SM00195">
    <property type="entry name" value="DSPc"/>
    <property type="match status" value="1"/>
</dbReference>
<evidence type="ECO:0000313" key="3">
    <source>
        <dbReference type="EMBL" id="CAK9057710.1"/>
    </source>
</evidence>
<feature type="region of interest" description="Disordered" evidence="1">
    <location>
        <begin position="74"/>
        <end position="107"/>
    </location>
</feature>
<comment type="caution">
    <text evidence="3">The sequence shown here is derived from an EMBL/GenBank/DDBJ whole genome shotgun (WGS) entry which is preliminary data.</text>
</comment>
<dbReference type="InterPro" id="IPR029021">
    <property type="entry name" value="Prot-tyrosine_phosphatase-like"/>
</dbReference>
<proteinExistence type="predicted"/>
<feature type="compositionally biased region" description="Basic and acidic residues" evidence="1">
    <location>
        <begin position="87"/>
        <end position="102"/>
    </location>
</feature>
<evidence type="ECO:0000259" key="2">
    <source>
        <dbReference type="PROSITE" id="PS50056"/>
    </source>
</evidence>
<dbReference type="PANTHER" id="PTHR46653">
    <property type="entry name" value="SPECIFICITY PROTEIN PHOSPHATASE, PUTATIVE-RELATED"/>
    <property type="match status" value="1"/>
</dbReference>
<feature type="compositionally biased region" description="Basic and acidic residues" evidence="1">
    <location>
        <begin position="265"/>
        <end position="277"/>
    </location>
</feature>
<dbReference type="SUPFAM" id="SSF52799">
    <property type="entry name" value="(Phosphotyrosine protein) phosphatases II"/>
    <property type="match status" value="1"/>
</dbReference>
<dbReference type="InterPro" id="IPR000340">
    <property type="entry name" value="Dual-sp_phosphatase_cat-dom"/>
</dbReference>
<reference evidence="3 4" key="1">
    <citation type="submission" date="2024-02" db="EMBL/GenBank/DDBJ databases">
        <authorList>
            <person name="Chen Y."/>
            <person name="Shah S."/>
            <person name="Dougan E. K."/>
            <person name="Thang M."/>
            <person name="Chan C."/>
        </authorList>
    </citation>
    <scope>NUCLEOTIDE SEQUENCE [LARGE SCALE GENOMIC DNA]</scope>
</reference>
<name>A0ABP0N636_9DINO</name>
<dbReference type="InterPro" id="IPR020422">
    <property type="entry name" value="TYR_PHOSPHATASE_DUAL_dom"/>
</dbReference>
<dbReference type="EMBL" id="CAXAMM010025832">
    <property type="protein sequence ID" value="CAK9057710.1"/>
    <property type="molecule type" value="Genomic_DNA"/>
</dbReference>
<feature type="compositionally biased region" description="Basic and acidic residues" evidence="1">
    <location>
        <begin position="351"/>
        <end position="369"/>
    </location>
</feature>
<accession>A0ABP0N636</accession>
<dbReference type="PROSITE" id="PS50056">
    <property type="entry name" value="TYR_PHOSPHATASE_2"/>
    <property type="match status" value="1"/>
</dbReference>
<sequence>MASKILDGLFLGDALSSMDLNFIVANKITRVVNCAGKELENRWRAFGVAYLTFDWTNDAALDLLRSGGVLEPATGRPETIAGQSGADAERVRQQQDQHHPRPEEEDDAAKVTALDLAQVAAMPDCPCSWLHELTVFILTALERGEGVLVHSQDGQNRACSCVLAYVMTIYGWDLRKSISFLQSKRLDLLPSQQLYDQLMLLSSWLEIALSSTNPKPASTELMTIKFRSWDIEHDDLRKASRRPVEELVLHNTFLNSGTLLLQEEDHVRHTEERHESKAAGGDARGQLRSRGPSKVLSQRRVRWIDTSNAPGVLRSPFSKRPIPERPPGPSYSGLRASGGWQELALDEEDHATDPRETNFSSDDPHRLRDGSAVGDGGDSGAATGQHKTTATTAIQEALQLDRVDQIQSQQQTEQHRYQLQLAQQHFEREQQRLRQQQQDHDEQEPLDEGHQENPRRAPRSGATSTSTRRSLTSSAPAPARVLQAHNQNDANAPPPAMTSAGLLAGKTVNLSQIRQQLLRKGICLTAED</sequence>